<dbReference type="EMBL" id="CP059833">
    <property type="protein sequence ID" value="QMV85040.1"/>
    <property type="molecule type" value="Genomic_DNA"/>
</dbReference>
<sequence length="165" mass="18317">MIKAQHTTSTFPLSTPDAVAHIRQHSQRALDTVAMTMSHPRSLARETPTWRPPTIRMSPEFGLSSINFTISRRRVGQLARARIRGYGETRTAAYLMTVRLTASDGRQLCHTEAESWIRALLPDAGQYTVHRMAGAGAPTYCWVVDQHFQPIESPASLFKPATSAA</sequence>
<dbReference type="RefSeq" id="WP_182385847.1">
    <property type="nucleotide sequence ID" value="NZ_CP059833.1"/>
</dbReference>
<accession>A0A7G5FEJ9</accession>
<protein>
    <submittedName>
        <fullName evidence="1">Uncharacterized protein</fullName>
    </submittedName>
</protein>
<keyword evidence="2" id="KW-1185">Reference proteome</keyword>
<evidence type="ECO:0000313" key="1">
    <source>
        <dbReference type="EMBL" id="QMV85040.1"/>
    </source>
</evidence>
<evidence type="ECO:0000313" key="2">
    <source>
        <dbReference type="Proteomes" id="UP000515570"/>
    </source>
</evidence>
<dbReference type="Proteomes" id="UP000515570">
    <property type="component" value="Chromosome"/>
</dbReference>
<proteinExistence type="predicted"/>
<dbReference type="AlphaFoldDB" id="A0A7G5FEJ9"/>
<name>A0A7G5FEJ9_9CORY</name>
<gene>
    <name evidence="1" type="ORF">HW450_12020</name>
</gene>
<organism evidence="1 2">
    <name type="scientific">Corynebacterium hindlerae</name>
    <dbReference type="NCBI Taxonomy" id="699041"/>
    <lineage>
        <taxon>Bacteria</taxon>
        <taxon>Bacillati</taxon>
        <taxon>Actinomycetota</taxon>
        <taxon>Actinomycetes</taxon>
        <taxon>Mycobacteriales</taxon>
        <taxon>Corynebacteriaceae</taxon>
        <taxon>Corynebacterium</taxon>
    </lineage>
</organism>
<reference evidence="1 2" key="1">
    <citation type="submission" date="2020-07" db="EMBL/GenBank/DDBJ databases">
        <title>non toxigenic Corynebacterium sp. nov from a clinical source.</title>
        <authorList>
            <person name="Bernier A.-M."/>
            <person name="Bernard K."/>
        </authorList>
    </citation>
    <scope>NUCLEOTIDE SEQUENCE [LARGE SCALE GENOMIC DNA]</scope>
    <source>
        <strain evidence="2">NML 93-0612</strain>
    </source>
</reference>